<name>A0A218VRU7_PUNGR</name>
<proteinExistence type="predicted"/>
<evidence type="ECO:0000313" key="3">
    <source>
        <dbReference type="Proteomes" id="UP000197138"/>
    </source>
</evidence>
<protein>
    <submittedName>
        <fullName evidence="2">Uncharacterized protein</fullName>
    </submittedName>
</protein>
<evidence type="ECO:0000256" key="1">
    <source>
        <dbReference type="SAM" id="MobiDB-lite"/>
    </source>
</evidence>
<evidence type="ECO:0000313" key="2">
    <source>
        <dbReference type="EMBL" id="OWM63225.1"/>
    </source>
</evidence>
<feature type="region of interest" description="Disordered" evidence="1">
    <location>
        <begin position="60"/>
        <end position="92"/>
    </location>
</feature>
<dbReference type="AlphaFoldDB" id="A0A218VRU7"/>
<dbReference type="EMBL" id="MTKT01006106">
    <property type="protein sequence ID" value="OWM63225.1"/>
    <property type="molecule type" value="Genomic_DNA"/>
</dbReference>
<accession>A0A218VRU7</accession>
<gene>
    <name evidence="2" type="ORF">CDL15_Pgr010625</name>
</gene>
<sequence length="109" mass="12702">MTHSVKSTTLVVKPWWKDHHHEPRQLDNYGLGYLLVDSDDDDDQAKVVFASDKGILMQEPRNRKRHPGTTQRKLTMRSWKRPASPQFLRSPASRDLENRYSVVVVHHSS</sequence>
<dbReference type="Proteomes" id="UP000197138">
    <property type="component" value="Unassembled WGS sequence"/>
</dbReference>
<reference evidence="3" key="1">
    <citation type="journal article" date="2017" name="Plant J.">
        <title>The pomegranate (Punica granatum L.) genome and the genomics of punicalagin biosynthesis.</title>
        <authorList>
            <person name="Qin G."/>
            <person name="Xu C."/>
            <person name="Ming R."/>
            <person name="Tang H."/>
            <person name="Guyot R."/>
            <person name="Kramer E.M."/>
            <person name="Hu Y."/>
            <person name="Yi X."/>
            <person name="Qi Y."/>
            <person name="Xu X."/>
            <person name="Gao Z."/>
            <person name="Pan H."/>
            <person name="Jian J."/>
            <person name="Tian Y."/>
            <person name="Yue Z."/>
            <person name="Xu Y."/>
        </authorList>
    </citation>
    <scope>NUCLEOTIDE SEQUENCE [LARGE SCALE GENOMIC DNA]</scope>
    <source>
        <strain evidence="3">cv. Dabenzi</strain>
    </source>
</reference>
<organism evidence="2 3">
    <name type="scientific">Punica granatum</name>
    <name type="common">Pomegranate</name>
    <dbReference type="NCBI Taxonomy" id="22663"/>
    <lineage>
        <taxon>Eukaryota</taxon>
        <taxon>Viridiplantae</taxon>
        <taxon>Streptophyta</taxon>
        <taxon>Embryophyta</taxon>
        <taxon>Tracheophyta</taxon>
        <taxon>Spermatophyta</taxon>
        <taxon>Magnoliopsida</taxon>
        <taxon>eudicotyledons</taxon>
        <taxon>Gunneridae</taxon>
        <taxon>Pentapetalae</taxon>
        <taxon>rosids</taxon>
        <taxon>malvids</taxon>
        <taxon>Myrtales</taxon>
        <taxon>Lythraceae</taxon>
        <taxon>Punica</taxon>
    </lineage>
</organism>
<comment type="caution">
    <text evidence="2">The sequence shown here is derived from an EMBL/GenBank/DDBJ whole genome shotgun (WGS) entry which is preliminary data.</text>
</comment>